<dbReference type="CTD" id="20325600"/>
<protein>
    <submittedName>
        <fullName evidence="1">Uncharacterized protein</fullName>
    </submittedName>
</protein>
<dbReference type="OrthoDB" id="6266542at2759"/>
<proteinExistence type="predicted"/>
<dbReference type="GO" id="GO:0003677">
    <property type="term" value="F:DNA binding"/>
    <property type="evidence" value="ECO:0007669"/>
    <property type="project" value="UniProtKB-KW"/>
</dbReference>
<dbReference type="RefSeq" id="XP_009176352.1">
    <property type="nucleotide sequence ID" value="XM_009178088.1"/>
</dbReference>
<dbReference type="KEGG" id="ovi:T265_11432"/>
<evidence type="ECO:0000313" key="1">
    <source>
        <dbReference type="EMBL" id="KER19892.1"/>
    </source>
</evidence>
<gene>
    <name evidence="1" type="ORF">T265_11432</name>
</gene>
<organism evidence="1 2">
    <name type="scientific">Opisthorchis viverrini</name>
    <name type="common">Southeast Asian liver fluke</name>
    <dbReference type="NCBI Taxonomy" id="6198"/>
    <lineage>
        <taxon>Eukaryota</taxon>
        <taxon>Metazoa</taxon>
        <taxon>Spiralia</taxon>
        <taxon>Lophotrochozoa</taxon>
        <taxon>Platyhelminthes</taxon>
        <taxon>Trematoda</taxon>
        <taxon>Digenea</taxon>
        <taxon>Opisthorchiida</taxon>
        <taxon>Opisthorchiata</taxon>
        <taxon>Opisthorchiidae</taxon>
        <taxon>Opisthorchis</taxon>
    </lineage>
</organism>
<dbReference type="PANTHER" id="PTHR31569:SF4">
    <property type="entry name" value="SWIM-TYPE DOMAIN-CONTAINING PROTEIN"/>
    <property type="match status" value="1"/>
</dbReference>
<sequence>MTEVDAFMRSVATRKYTSWDEFTSVLQTYMQNYHVQFVCVSSKRGNDLQLIYKLVFFRCIRHARRRSSSRGIRRVLSDDTCCPARFCVRNRDGFLTLTSYDVGHNHPLSKELYEQLSVNRHLSTSQLHQCLDVFRVENSIHAIKEYVKDHFGKLVTTKDINNYRRKLTFVLKIEPAEPSSPVLKPLVQSMLHEQAMNV</sequence>
<name>A0A074Z2Y9_OPIVI</name>
<dbReference type="InterPro" id="IPR052579">
    <property type="entry name" value="Zinc_finger_SWIM"/>
</dbReference>
<accession>A0A074Z2Y9</accession>
<evidence type="ECO:0000313" key="2">
    <source>
        <dbReference type="Proteomes" id="UP000054324"/>
    </source>
</evidence>
<keyword evidence="2" id="KW-1185">Reference proteome</keyword>
<dbReference type="Proteomes" id="UP000054324">
    <property type="component" value="Unassembled WGS sequence"/>
</dbReference>
<dbReference type="AlphaFoldDB" id="A0A074Z2Y9"/>
<dbReference type="GeneID" id="20325600"/>
<reference evidence="1 2" key="1">
    <citation type="submission" date="2013-11" db="EMBL/GenBank/DDBJ databases">
        <title>Opisthorchis viverrini - life in the bile duct.</title>
        <authorList>
            <person name="Young N.D."/>
            <person name="Nagarajan N."/>
            <person name="Lin S.J."/>
            <person name="Korhonen P.K."/>
            <person name="Jex A.R."/>
            <person name="Hall R.S."/>
            <person name="Safavi-Hemami H."/>
            <person name="Kaewkong W."/>
            <person name="Bertrand D."/>
            <person name="Gao S."/>
            <person name="Seet Q."/>
            <person name="Wongkham S."/>
            <person name="Teh B.T."/>
            <person name="Wongkham C."/>
            <person name="Intapan P.M."/>
            <person name="Maleewong W."/>
            <person name="Yang X."/>
            <person name="Hu M."/>
            <person name="Wang Z."/>
            <person name="Hofmann A."/>
            <person name="Sternberg P.W."/>
            <person name="Tan P."/>
            <person name="Wang J."/>
            <person name="Gasser R.B."/>
        </authorList>
    </citation>
    <scope>NUCLEOTIDE SEQUENCE [LARGE SCALE GENOMIC DNA]</scope>
</reference>
<dbReference type="EMBL" id="KL597121">
    <property type="protein sequence ID" value="KER19892.1"/>
    <property type="molecule type" value="Genomic_DNA"/>
</dbReference>
<dbReference type="PANTHER" id="PTHR31569">
    <property type="entry name" value="SWIM-TYPE DOMAIN-CONTAINING PROTEIN"/>
    <property type="match status" value="1"/>
</dbReference>